<keyword evidence="2" id="KW-1185">Reference proteome</keyword>
<accession>A0A0N1ELU7</accession>
<dbReference type="AlphaFoldDB" id="A0A0N1ELU7"/>
<name>A0A0N1ELU7_9GAMM</name>
<dbReference type="PATRIC" id="fig|187330.3.peg.2837"/>
<protein>
    <submittedName>
        <fullName evidence="1">Uncharacterized protein</fullName>
    </submittedName>
</protein>
<evidence type="ECO:0000313" key="1">
    <source>
        <dbReference type="EMBL" id="KPH64690.1"/>
    </source>
</evidence>
<evidence type="ECO:0000313" key="2">
    <source>
        <dbReference type="Proteomes" id="UP000037848"/>
    </source>
</evidence>
<reference evidence="1 2" key="1">
    <citation type="submission" date="2015-08" db="EMBL/GenBank/DDBJ databases">
        <title>Draft Genome Sequence of Pseudoalteromonas porphyrae UCD-SED14.</title>
        <authorList>
            <person name="Coil D.A."/>
            <person name="Jospin G."/>
            <person name="Lee R.D."/>
            <person name="Eisen J.A."/>
        </authorList>
    </citation>
    <scope>NUCLEOTIDE SEQUENCE [LARGE SCALE GENOMIC DNA]</scope>
    <source>
        <strain evidence="1 2">UCD-SED14</strain>
    </source>
</reference>
<dbReference type="Proteomes" id="UP000037848">
    <property type="component" value="Unassembled WGS sequence"/>
</dbReference>
<proteinExistence type="predicted"/>
<sequence length="66" mass="7712">MLTELLLRGKSHTLILAAIADQYTYHGLLGEVLHVEEHAYKVKLYRQVFTCIFIETKKPVIDWLLK</sequence>
<dbReference type="EMBL" id="LHPH01000004">
    <property type="protein sequence ID" value="KPH64690.1"/>
    <property type="molecule type" value="Genomic_DNA"/>
</dbReference>
<comment type="caution">
    <text evidence="1">The sequence shown here is derived from an EMBL/GenBank/DDBJ whole genome shotgun (WGS) entry which is preliminary data.</text>
</comment>
<gene>
    <name evidence="1" type="ORF">ADS77_05335</name>
</gene>
<organism evidence="1 2">
    <name type="scientific">Pseudoalteromonas porphyrae</name>
    <dbReference type="NCBI Taxonomy" id="187330"/>
    <lineage>
        <taxon>Bacteria</taxon>
        <taxon>Pseudomonadati</taxon>
        <taxon>Pseudomonadota</taxon>
        <taxon>Gammaproteobacteria</taxon>
        <taxon>Alteromonadales</taxon>
        <taxon>Pseudoalteromonadaceae</taxon>
        <taxon>Pseudoalteromonas</taxon>
    </lineage>
</organism>